<evidence type="ECO:0000256" key="2">
    <source>
        <dbReference type="ARBA" id="ARBA00022840"/>
    </source>
</evidence>
<organism evidence="3 4">
    <name type="scientific">Candidula unifasciata</name>
    <dbReference type="NCBI Taxonomy" id="100452"/>
    <lineage>
        <taxon>Eukaryota</taxon>
        <taxon>Metazoa</taxon>
        <taxon>Spiralia</taxon>
        <taxon>Lophotrochozoa</taxon>
        <taxon>Mollusca</taxon>
        <taxon>Gastropoda</taxon>
        <taxon>Heterobranchia</taxon>
        <taxon>Euthyneura</taxon>
        <taxon>Panpulmonata</taxon>
        <taxon>Eupulmonata</taxon>
        <taxon>Stylommatophora</taxon>
        <taxon>Helicina</taxon>
        <taxon>Helicoidea</taxon>
        <taxon>Geomitridae</taxon>
        <taxon>Candidula</taxon>
    </lineage>
</organism>
<reference evidence="3" key="1">
    <citation type="submission" date="2021-04" db="EMBL/GenBank/DDBJ databases">
        <authorList>
            <consortium name="Molecular Ecology Group"/>
        </authorList>
    </citation>
    <scope>NUCLEOTIDE SEQUENCE</scope>
</reference>
<dbReference type="GO" id="GO:0000049">
    <property type="term" value="F:tRNA binding"/>
    <property type="evidence" value="ECO:0007669"/>
    <property type="project" value="TreeGrafter"/>
</dbReference>
<dbReference type="SUPFAM" id="SSF52540">
    <property type="entry name" value="P-loop containing nucleoside triphosphate hydrolases"/>
    <property type="match status" value="1"/>
</dbReference>
<dbReference type="PANTHER" id="PTHR20873">
    <property type="entry name" value="L-SERYL-TRNA(SEC) KINASE"/>
    <property type="match status" value="1"/>
</dbReference>
<dbReference type="GO" id="GO:0005524">
    <property type="term" value="F:ATP binding"/>
    <property type="evidence" value="ECO:0007669"/>
    <property type="project" value="UniProtKB-KW"/>
</dbReference>
<dbReference type="InterPro" id="IPR052648">
    <property type="entry name" value="Ser-tRNA(Sec)_kinase"/>
</dbReference>
<name>A0A8S3ZUV1_9EUPU</name>
<dbReference type="GO" id="GO:0016301">
    <property type="term" value="F:kinase activity"/>
    <property type="evidence" value="ECO:0007669"/>
    <property type="project" value="TreeGrafter"/>
</dbReference>
<protein>
    <recommendedName>
        <fullName evidence="5">L-seryl-tRNA(Sec) kinase</fullName>
    </recommendedName>
</protein>
<evidence type="ECO:0000256" key="1">
    <source>
        <dbReference type="ARBA" id="ARBA00022741"/>
    </source>
</evidence>
<proteinExistence type="predicted"/>
<dbReference type="InterPro" id="IPR013641">
    <property type="entry name" value="KTI12/PSTK"/>
</dbReference>
<gene>
    <name evidence="3" type="ORF">CUNI_LOCUS18761</name>
</gene>
<dbReference type="OrthoDB" id="9972657at2759"/>
<sequence>MVNMAAPSNAENRTSDCTNLETATVLSSRCSDVHICICLLCGLPGSGKTSLLRTLLYPSKDTSEEMQQRLAQFMIVGIEYDAIVPWRTVDSRYALDKEDKGNGKWKHDRGQVVTATEVLLQHICHNGLSEISLQTKPEGLLVDVWQQFLQVLELFNAERQNIRNQIVLIVDDNMYFRSMRYEYYKLARKYGTGFCQIYLQCSCEKAAERNKNRQGINQVSDEVILKMSEKLEPPDQEKHYWESNSITIRAEDSIDIDRILTMIQSAILNPVHCLEKADTEEIKKSRIECSTSLLHQADLILRKCVATKMAEFKSCMKPEQLKERSQHVLKAKEQILCKLKEGRIPILLSEELDITNASQNPDNELFTFIENVFLEELSQS</sequence>
<evidence type="ECO:0008006" key="5">
    <source>
        <dbReference type="Google" id="ProtNLM"/>
    </source>
</evidence>
<keyword evidence="1" id="KW-0547">Nucleotide-binding</keyword>
<dbReference type="Pfam" id="PF08433">
    <property type="entry name" value="KTI12"/>
    <property type="match status" value="1"/>
</dbReference>
<dbReference type="Gene3D" id="3.40.50.300">
    <property type="entry name" value="P-loop containing nucleotide triphosphate hydrolases"/>
    <property type="match status" value="1"/>
</dbReference>
<accession>A0A8S3ZUV1</accession>
<evidence type="ECO:0000313" key="4">
    <source>
        <dbReference type="Proteomes" id="UP000678393"/>
    </source>
</evidence>
<keyword evidence="2" id="KW-0067">ATP-binding</keyword>
<dbReference type="InterPro" id="IPR027417">
    <property type="entry name" value="P-loop_NTPase"/>
</dbReference>
<dbReference type="PANTHER" id="PTHR20873:SF0">
    <property type="entry name" value="L-SERYL-TRNA(SEC) KINASE"/>
    <property type="match status" value="1"/>
</dbReference>
<dbReference type="Proteomes" id="UP000678393">
    <property type="component" value="Unassembled WGS sequence"/>
</dbReference>
<comment type="caution">
    <text evidence="3">The sequence shown here is derived from an EMBL/GenBank/DDBJ whole genome shotgun (WGS) entry which is preliminary data.</text>
</comment>
<dbReference type="EMBL" id="CAJHNH020006001">
    <property type="protein sequence ID" value="CAG5133203.1"/>
    <property type="molecule type" value="Genomic_DNA"/>
</dbReference>
<dbReference type="AlphaFoldDB" id="A0A8S3ZUV1"/>
<keyword evidence="4" id="KW-1185">Reference proteome</keyword>
<evidence type="ECO:0000313" key="3">
    <source>
        <dbReference type="EMBL" id="CAG5133203.1"/>
    </source>
</evidence>